<dbReference type="AlphaFoldDB" id="A0A2C9VE86"/>
<dbReference type="PANTHER" id="PTHR10579">
    <property type="entry name" value="CALCIUM-ACTIVATED CHLORIDE CHANNEL REGULATOR"/>
    <property type="match status" value="1"/>
</dbReference>
<gene>
    <name evidence="3" type="ORF">MANES_08G073900v8</name>
</gene>
<evidence type="ECO:0000256" key="1">
    <source>
        <dbReference type="SAM" id="MobiDB-lite"/>
    </source>
</evidence>
<dbReference type="InterPro" id="IPR002035">
    <property type="entry name" value="VWF_A"/>
</dbReference>
<dbReference type="SUPFAM" id="SSF53300">
    <property type="entry name" value="vWA-like"/>
    <property type="match status" value="1"/>
</dbReference>
<accession>A0A2C9VE86</accession>
<dbReference type="SMART" id="SM00327">
    <property type="entry name" value="VWA"/>
    <property type="match status" value="1"/>
</dbReference>
<feature type="domain" description="VWFA" evidence="2">
    <location>
        <begin position="63"/>
        <end position="239"/>
    </location>
</feature>
<dbReference type="Pfam" id="PF14624">
    <property type="entry name" value="Vwaint"/>
    <property type="match status" value="1"/>
</dbReference>
<dbReference type="OrthoDB" id="687730at2759"/>
<dbReference type="Proteomes" id="UP000091857">
    <property type="component" value="Chromosome 8"/>
</dbReference>
<evidence type="ECO:0000313" key="3">
    <source>
        <dbReference type="EMBL" id="OAY43480.1"/>
    </source>
</evidence>
<dbReference type="OMA" id="GIWDEGG"/>
<dbReference type="Gramene" id="Manes.08G073900.1.v8.1">
    <property type="protein sequence ID" value="Manes.08G073900.1.v8.1.CDS"/>
    <property type="gene ID" value="Manes.08G073900.v8.1"/>
</dbReference>
<dbReference type="PROSITE" id="PS50234">
    <property type="entry name" value="VWFA"/>
    <property type="match status" value="1"/>
</dbReference>
<name>A0A2C9VE86_MANES</name>
<dbReference type="Pfam" id="PF00092">
    <property type="entry name" value="VWA"/>
    <property type="match status" value="1"/>
</dbReference>
<dbReference type="InterPro" id="IPR036465">
    <property type="entry name" value="vWFA_dom_sf"/>
</dbReference>
<dbReference type="InterPro" id="IPR051266">
    <property type="entry name" value="CLCR"/>
</dbReference>
<dbReference type="PANTHER" id="PTHR10579:SF129">
    <property type="entry name" value="OS01G0640200 PROTEIN"/>
    <property type="match status" value="1"/>
</dbReference>
<dbReference type="InterPro" id="IPR032838">
    <property type="entry name" value="Vwaint_dom"/>
</dbReference>
<protein>
    <recommendedName>
        <fullName evidence="2">VWFA domain-containing protein</fullName>
    </recommendedName>
</protein>
<feature type="region of interest" description="Disordered" evidence="1">
    <location>
        <begin position="1"/>
        <end position="20"/>
    </location>
</feature>
<sequence>MTFNDDEQLVTPPNSGPQPTPIIQGRAQLVSINKSTVPLEETKLRVLLEITGGDYSSDRPGLDLVAVLDVSGSMNDDGKLAKVKTAMLFVIKKLSPIDRLSIVTFSKEAKRLCPLRQITENSQKDLENLVNELKADGATNISAGLQTGLKVINDRHITGGRSVGIMLMSDGEQNAGGDAAQVPVGNVPVHTFGFGISHEPTVLKAIADNSIEGTFSEVQNIDNLSIAFSQCLAGLLTRVVEDLKLILTPYEDESTIEQVIAGNYPQSKDDATGSVTVTFGGLYAKEVRKVIVDLLLPAVSKERGSDVLEIGFSYSFRGRFFEAPPATITVRRTGASTYEQERPEVRNEETRLQTASMIKEAKVMADDNKLDDARDKVVEAQNSLEDADDASNPLIEMLKSELQQLLKLMKSEEIYKKHGRPFVFSSETCHYRQRFASRGDIEGLRLFATPRMDTYLEQAKSFDEDPSKPPPSVDEDEKKEMAANPLAPIAGALIFYINSAIQSLQAIENIIKRGL</sequence>
<evidence type="ECO:0000259" key="2">
    <source>
        <dbReference type="PROSITE" id="PS50234"/>
    </source>
</evidence>
<proteinExistence type="predicted"/>
<keyword evidence="4" id="KW-1185">Reference proteome</keyword>
<comment type="caution">
    <text evidence="3">The sequence shown here is derived from an EMBL/GenBank/DDBJ whole genome shotgun (WGS) entry which is preliminary data.</text>
</comment>
<organism evidence="3 4">
    <name type="scientific">Manihot esculenta</name>
    <name type="common">Cassava</name>
    <name type="synonym">Jatropha manihot</name>
    <dbReference type="NCBI Taxonomy" id="3983"/>
    <lineage>
        <taxon>Eukaryota</taxon>
        <taxon>Viridiplantae</taxon>
        <taxon>Streptophyta</taxon>
        <taxon>Embryophyta</taxon>
        <taxon>Tracheophyta</taxon>
        <taxon>Spermatophyta</taxon>
        <taxon>Magnoliopsida</taxon>
        <taxon>eudicotyledons</taxon>
        <taxon>Gunneridae</taxon>
        <taxon>Pentapetalae</taxon>
        <taxon>rosids</taxon>
        <taxon>fabids</taxon>
        <taxon>Malpighiales</taxon>
        <taxon>Euphorbiaceae</taxon>
        <taxon>Crotonoideae</taxon>
        <taxon>Manihoteae</taxon>
        <taxon>Manihot</taxon>
    </lineage>
</organism>
<reference evidence="4" key="1">
    <citation type="journal article" date="2016" name="Nat. Biotechnol.">
        <title>Sequencing wild and cultivated cassava and related species reveals extensive interspecific hybridization and genetic diversity.</title>
        <authorList>
            <person name="Bredeson J.V."/>
            <person name="Lyons J.B."/>
            <person name="Prochnik S.E."/>
            <person name="Wu G.A."/>
            <person name="Ha C.M."/>
            <person name="Edsinger-Gonzales E."/>
            <person name="Grimwood J."/>
            <person name="Schmutz J."/>
            <person name="Rabbi I.Y."/>
            <person name="Egesi C."/>
            <person name="Nauluvula P."/>
            <person name="Lebot V."/>
            <person name="Ndunguru J."/>
            <person name="Mkamilo G."/>
            <person name="Bart R.S."/>
            <person name="Setter T.L."/>
            <person name="Gleadow R.M."/>
            <person name="Kulakow P."/>
            <person name="Ferguson M.E."/>
            <person name="Rounsley S."/>
            <person name="Rokhsar D.S."/>
        </authorList>
    </citation>
    <scope>NUCLEOTIDE SEQUENCE [LARGE SCALE GENOMIC DNA]</scope>
    <source>
        <strain evidence="4">cv. AM560-2</strain>
    </source>
</reference>
<dbReference type="Gene3D" id="3.40.50.410">
    <property type="entry name" value="von Willebrand factor, type A domain"/>
    <property type="match status" value="1"/>
</dbReference>
<feature type="region of interest" description="Disordered" evidence="1">
    <location>
        <begin position="459"/>
        <end position="479"/>
    </location>
</feature>
<dbReference type="EMBL" id="CM004394">
    <property type="protein sequence ID" value="OAY43480.1"/>
    <property type="molecule type" value="Genomic_DNA"/>
</dbReference>
<evidence type="ECO:0000313" key="4">
    <source>
        <dbReference type="Proteomes" id="UP000091857"/>
    </source>
</evidence>